<sequence>MTTCSTVVQPVTDHYSEGNAHGPLKKLRIEYIHPTVSSVHIFSAEQTNQSRLFENMHRLDTLMLSSVTLDWALVRFSGLVDLQLYDIQPSPSMDQIYDILFASPQLSTVQFEWLHMDSSDVQLTGFRSRDRVKLPMLSFLGLGGKDWDFVGHLLQAIEPGARSLCLKIGNFSTLEEVMSTNARIYDLHSFCARQKITTLLLHIPSAPLHLMPPCPKDLINLVFVGQDIGDFDIFLSTVASQGASLRHIILRDCRVTITGLRGIASIQSIRSLWLEYCMYAPRAYGHYFPELPKEELNRLENTIPDLYVDYAHHERKRGSLPWWLE</sequence>
<reference evidence="1" key="1">
    <citation type="submission" date="2020-09" db="EMBL/GenBank/DDBJ databases">
        <title>Comparative genome analyses of four rice-infecting Rhizoctonia solani isolates reveal extensive enrichment of homogalacturonan modification genes.</title>
        <authorList>
            <person name="Lee D.-Y."/>
            <person name="Jeon J."/>
            <person name="Kim K.-T."/>
            <person name="Cheong K."/>
            <person name="Song H."/>
            <person name="Choi G."/>
            <person name="Ko J."/>
            <person name="Opiyo S.O."/>
            <person name="Zuo S."/>
            <person name="Madhav S."/>
            <person name="Lee Y.-H."/>
            <person name="Wang G.-L."/>
        </authorList>
    </citation>
    <scope>NUCLEOTIDE SEQUENCE</scope>
    <source>
        <strain evidence="1">AG1-IA WGL</strain>
    </source>
</reference>
<feature type="non-terminal residue" evidence="1">
    <location>
        <position position="1"/>
    </location>
</feature>
<name>A0A8H7HSS1_9AGAM</name>
<gene>
    <name evidence="1" type="ORF">RHS03_05401</name>
</gene>
<dbReference type="Proteomes" id="UP000602905">
    <property type="component" value="Unassembled WGS sequence"/>
</dbReference>
<evidence type="ECO:0000313" key="1">
    <source>
        <dbReference type="EMBL" id="KAF8705410.1"/>
    </source>
</evidence>
<dbReference type="InterPro" id="IPR032675">
    <property type="entry name" value="LRR_dom_sf"/>
</dbReference>
<dbReference type="EMBL" id="JACYCD010000053">
    <property type="protein sequence ID" value="KAF8705410.1"/>
    <property type="molecule type" value="Genomic_DNA"/>
</dbReference>
<organism evidence="1 2">
    <name type="scientific">Rhizoctonia solani</name>
    <dbReference type="NCBI Taxonomy" id="456999"/>
    <lineage>
        <taxon>Eukaryota</taxon>
        <taxon>Fungi</taxon>
        <taxon>Dikarya</taxon>
        <taxon>Basidiomycota</taxon>
        <taxon>Agaricomycotina</taxon>
        <taxon>Agaricomycetes</taxon>
        <taxon>Cantharellales</taxon>
        <taxon>Ceratobasidiaceae</taxon>
        <taxon>Rhizoctonia</taxon>
    </lineage>
</organism>
<dbReference type="AlphaFoldDB" id="A0A8H7HSS1"/>
<dbReference type="SUPFAM" id="SSF52047">
    <property type="entry name" value="RNI-like"/>
    <property type="match status" value="1"/>
</dbReference>
<accession>A0A8H7HSS1</accession>
<proteinExistence type="predicted"/>
<protein>
    <submittedName>
        <fullName evidence="1">Uncharacterized protein</fullName>
    </submittedName>
</protein>
<evidence type="ECO:0000313" key="2">
    <source>
        <dbReference type="Proteomes" id="UP000602905"/>
    </source>
</evidence>
<dbReference type="Gene3D" id="3.80.10.10">
    <property type="entry name" value="Ribonuclease Inhibitor"/>
    <property type="match status" value="1"/>
</dbReference>
<dbReference type="OrthoDB" id="3365698at2759"/>
<comment type="caution">
    <text evidence="1">The sequence shown here is derived from an EMBL/GenBank/DDBJ whole genome shotgun (WGS) entry which is preliminary data.</text>
</comment>